<evidence type="ECO:0000313" key="6">
    <source>
        <dbReference type="Proteomes" id="UP000243589"/>
    </source>
</evidence>
<dbReference type="PATRIC" id="fig|479117.4.peg.627"/>
<keyword evidence="5" id="KW-0012">Acyltransferase</keyword>
<dbReference type="InterPro" id="IPR016039">
    <property type="entry name" value="Thiolase-like"/>
</dbReference>
<dbReference type="PROSITE" id="PS52004">
    <property type="entry name" value="KS3_2"/>
    <property type="match status" value="1"/>
</dbReference>
<dbReference type="CDD" id="cd00834">
    <property type="entry name" value="KAS_I_II"/>
    <property type="match status" value="1"/>
</dbReference>
<dbReference type="Proteomes" id="UP000243589">
    <property type="component" value="Unassembled WGS sequence"/>
</dbReference>
<dbReference type="GO" id="GO:0006633">
    <property type="term" value="P:fatty acid biosynthetic process"/>
    <property type="evidence" value="ECO:0007669"/>
    <property type="project" value="TreeGrafter"/>
</dbReference>
<accession>A0A150HAC0</accession>
<dbReference type="AlphaFoldDB" id="A0A150HAC0"/>
<keyword evidence="6" id="KW-1185">Reference proteome</keyword>
<comment type="similarity">
    <text evidence="1 3">Belongs to the thiolase-like superfamily. Beta-ketoacyl-ACP synthases family.</text>
</comment>
<sequence>MNAHHSEPSRVWITGTGAITPSGLNVADTWHAVQHGHSGIGALEGQEFEGLSVRIGGQVRGFNAEHHVPRHLARRLEDFHLWAIAAADQALKQAADIQASPSGTSSADLPWDPARVMIVTATGSGPIRPQQRSALAYAEDGQRGVPLTLSMHGAPDSPAALISQRYGITGPAHAVSATCASGAVGLGEALRALRHGYADAAIVIGVEDCINPANLASNANMRALASGFNDRPQEASRPFDRDRAGFVMSAGAAAVVLESDAALHRRGGQALAELAGFGSSSDAHHATAPDPEGRGAVAAMRAALADAGLTPEEFATGGPAGAPLGHVNAHGTSTSAGDAAEALALEAVFGDAVSQIPVTAVKSSTGHLLGAGGVLEAIISVCALRDGVIPPTVNLDVPDFPKLDVVAARKPLDRAGPCMSAVLSNSFGFGGHNGSVLIRTV</sequence>
<dbReference type="InterPro" id="IPR020841">
    <property type="entry name" value="PKS_Beta-ketoAc_synthase_dom"/>
</dbReference>
<keyword evidence="2 3" id="KW-0808">Transferase</keyword>
<gene>
    <name evidence="5" type="primary">fabF_1</name>
    <name evidence="5" type="ORF">Bravens_00627</name>
</gene>
<dbReference type="SMART" id="SM00825">
    <property type="entry name" value="PKS_KS"/>
    <property type="match status" value="1"/>
</dbReference>
<evidence type="ECO:0000256" key="1">
    <source>
        <dbReference type="ARBA" id="ARBA00008467"/>
    </source>
</evidence>
<dbReference type="Gene3D" id="3.40.47.10">
    <property type="match status" value="1"/>
</dbReference>
<dbReference type="Pfam" id="PF00109">
    <property type="entry name" value="ketoacyl-synt"/>
    <property type="match status" value="1"/>
</dbReference>
<dbReference type="EMBL" id="LQQC01000007">
    <property type="protein sequence ID" value="KXZ59073.1"/>
    <property type="molecule type" value="Genomic_DNA"/>
</dbReference>
<proteinExistence type="inferred from homology"/>
<name>A0A150HAC0_9MICO</name>
<dbReference type="SUPFAM" id="SSF53901">
    <property type="entry name" value="Thiolase-like"/>
    <property type="match status" value="2"/>
</dbReference>
<dbReference type="PANTHER" id="PTHR11712:SF336">
    <property type="entry name" value="3-OXOACYL-[ACYL-CARRIER-PROTEIN] SYNTHASE, MITOCHONDRIAL"/>
    <property type="match status" value="1"/>
</dbReference>
<dbReference type="InterPro" id="IPR014031">
    <property type="entry name" value="Ketoacyl_synth_C"/>
</dbReference>
<feature type="domain" description="Ketosynthase family 3 (KS3)" evidence="4">
    <location>
        <begin position="8"/>
        <end position="440"/>
    </location>
</feature>
<dbReference type="EC" id="2.3.1.179" evidence="5"/>
<organism evidence="5 6">
    <name type="scientific">Brevibacterium ravenspurgense</name>
    <dbReference type="NCBI Taxonomy" id="479117"/>
    <lineage>
        <taxon>Bacteria</taxon>
        <taxon>Bacillati</taxon>
        <taxon>Actinomycetota</taxon>
        <taxon>Actinomycetes</taxon>
        <taxon>Micrococcales</taxon>
        <taxon>Brevibacteriaceae</taxon>
        <taxon>Brevibacterium</taxon>
    </lineage>
</organism>
<dbReference type="PANTHER" id="PTHR11712">
    <property type="entry name" value="POLYKETIDE SYNTHASE-RELATED"/>
    <property type="match status" value="1"/>
</dbReference>
<protein>
    <submittedName>
        <fullName evidence="5">3-oxoacyl-[acyl-carrier-protein] synthase 2</fullName>
        <ecNumber evidence="5">2.3.1.179</ecNumber>
    </submittedName>
</protein>
<comment type="caution">
    <text evidence="5">The sequence shown here is derived from an EMBL/GenBank/DDBJ whole genome shotgun (WGS) entry which is preliminary data.</text>
</comment>
<dbReference type="InterPro" id="IPR014030">
    <property type="entry name" value="Ketoacyl_synth_N"/>
</dbReference>
<evidence type="ECO:0000313" key="5">
    <source>
        <dbReference type="EMBL" id="KXZ59073.1"/>
    </source>
</evidence>
<dbReference type="GO" id="GO:0004315">
    <property type="term" value="F:3-oxoacyl-[acyl-carrier-protein] synthase activity"/>
    <property type="evidence" value="ECO:0007669"/>
    <property type="project" value="UniProtKB-EC"/>
</dbReference>
<dbReference type="InterPro" id="IPR000794">
    <property type="entry name" value="Beta-ketoacyl_synthase"/>
</dbReference>
<evidence type="ECO:0000259" key="4">
    <source>
        <dbReference type="PROSITE" id="PS52004"/>
    </source>
</evidence>
<dbReference type="Pfam" id="PF02801">
    <property type="entry name" value="Ketoacyl-synt_C"/>
    <property type="match status" value="1"/>
</dbReference>
<reference evidence="5 6" key="1">
    <citation type="submission" date="2016-01" db="EMBL/GenBank/DDBJ databases">
        <title>Use of Whole Genome Sequencing to ascertain that Brevibacterium massiliense (Roux, Raoult 2009) is a later heterotypic synonym of Brevibacterium ravenspurgense (Mages 2008).</title>
        <authorList>
            <person name="Bernier A.-M."/>
            <person name="Burdz T."/>
            <person name="Huynh C."/>
            <person name="Pachecho A.L."/>
            <person name="Wiebe D."/>
            <person name="Bonner C."/>
            <person name="Bernard K."/>
        </authorList>
    </citation>
    <scope>NUCLEOTIDE SEQUENCE [LARGE SCALE GENOMIC DNA]</scope>
    <source>
        <strain evidence="5 6">CCUG56047</strain>
    </source>
</reference>
<evidence type="ECO:0000256" key="2">
    <source>
        <dbReference type="ARBA" id="ARBA00022679"/>
    </source>
</evidence>
<evidence type="ECO:0000256" key="3">
    <source>
        <dbReference type="RuleBase" id="RU003694"/>
    </source>
</evidence>
<dbReference type="RefSeq" id="WP_062020190.1">
    <property type="nucleotide sequence ID" value="NZ_LQQC01000007.1"/>
</dbReference>